<sequence length="213" mass="23296">DQSWIVNLNRTRPARGGKPMGEWSWAVMGSNDYHQVSDFGKITGVGIPRRDDGVTRKAAPAPPPPSYNKGRKAGSVVVYHDFGDVDIPDRGKGTAKGYPLNIRGAKGMKVAFLARGTGGVNSAAFNMGDKRSGDNTTSLAYRTVGEQWGPILYFPDRFRYNSNMNTVSANVEYTNIRFHGNQTGGKGVLQLRDLIIYRGEDTTPPPAPQEKHL</sequence>
<dbReference type="AlphaFoldDB" id="A0A0F9U4C3"/>
<reference evidence="2" key="1">
    <citation type="journal article" date="2015" name="Nature">
        <title>Complex archaea that bridge the gap between prokaryotes and eukaryotes.</title>
        <authorList>
            <person name="Spang A."/>
            <person name="Saw J.H."/>
            <person name="Jorgensen S.L."/>
            <person name="Zaremba-Niedzwiedzka K."/>
            <person name="Martijn J."/>
            <person name="Lind A.E."/>
            <person name="van Eijk R."/>
            <person name="Schleper C."/>
            <person name="Guy L."/>
            <person name="Ettema T.J."/>
        </authorList>
    </citation>
    <scope>NUCLEOTIDE SEQUENCE</scope>
</reference>
<feature type="region of interest" description="Disordered" evidence="1">
    <location>
        <begin position="44"/>
        <end position="72"/>
    </location>
</feature>
<gene>
    <name evidence="2" type="ORF">LCGC14_0312650</name>
</gene>
<organism evidence="2">
    <name type="scientific">marine sediment metagenome</name>
    <dbReference type="NCBI Taxonomy" id="412755"/>
    <lineage>
        <taxon>unclassified sequences</taxon>
        <taxon>metagenomes</taxon>
        <taxon>ecological metagenomes</taxon>
    </lineage>
</organism>
<accession>A0A0F9U4C3</accession>
<feature type="non-terminal residue" evidence="2">
    <location>
        <position position="1"/>
    </location>
</feature>
<name>A0A0F9U4C3_9ZZZZ</name>
<evidence type="ECO:0000256" key="1">
    <source>
        <dbReference type="SAM" id="MobiDB-lite"/>
    </source>
</evidence>
<dbReference type="EMBL" id="LAZR01000205">
    <property type="protein sequence ID" value="KKN82152.1"/>
    <property type="molecule type" value="Genomic_DNA"/>
</dbReference>
<protein>
    <recommendedName>
        <fullName evidence="3">CBM11 domain-containing protein</fullName>
    </recommendedName>
</protein>
<evidence type="ECO:0008006" key="3">
    <source>
        <dbReference type="Google" id="ProtNLM"/>
    </source>
</evidence>
<evidence type="ECO:0000313" key="2">
    <source>
        <dbReference type="EMBL" id="KKN82152.1"/>
    </source>
</evidence>
<proteinExistence type="predicted"/>
<comment type="caution">
    <text evidence="2">The sequence shown here is derived from an EMBL/GenBank/DDBJ whole genome shotgun (WGS) entry which is preliminary data.</text>
</comment>